<sequence length="102" mass="11278">MHQYACCKKTLQLASTNSISDSTPTMLAVTDRRRCHRAPLTAILVLGSGGHGPWLDVLRLWEAKSPFPILSGVFQDCPSIASHEKPPLKALLARDRWNGTLR</sequence>
<accession>A0AAJ0EK31</accession>
<dbReference type="EMBL" id="JAHMHQ010000005">
    <property type="protein sequence ID" value="KAK1639641.1"/>
    <property type="molecule type" value="Genomic_DNA"/>
</dbReference>
<protein>
    <submittedName>
        <fullName evidence="1">Uncharacterized protein</fullName>
    </submittedName>
</protein>
<dbReference type="AlphaFoldDB" id="A0AAJ0EK31"/>
<dbReference type="GeneID" id="85467143"/>
<gene>
    <name evidence="1" type="ORF">BDP81DRAFT_180866</name>
</gene>
<evidence type="ECO:0000313" key="2">
    <source>
        <dbReference type="Proteomes" id="UP001243989"/>
    </source>
</evidence>
<comment type="caution">
    <text evidence="1">The sequence shown here is derived from an EMBL/GenBank/DDBJ whole genome shotgun (WGS) entry which is preliminary data.</text>
</comment>
<dbReference type="RefSeq" id="XP_060448248.1">
    <property type="nucleotide sequence ID" value="XM_060582281.1"/>
</dbReference>
<reference evidence="1" key="1">
    <citation type="submission" date="2021-06" db="EMBL/GenBank/DDBJ databases">
        <title>Comparative genomics, transcriptomics and evolutionary studies reveal genomic signatures of adaptation to plant cell wall in hemibiotrophic fungi.</title>
        <authorList>
            <consortium name="DOE Joint Genome Institute"/>
            <person name="Baroncelli R."/>
            <person name="Diaz J.F."/>
            <person name="Benocci T."/>
            <person name="Peng M."/>
            <person name="Battaglia E."/>
            <person name="Haridas S."/>
            <person name="Andreopoulos W."/>
            <person name="Labutti K."/>
            <person name="Pangilinan J."/>
            <person name="Floch G.L."/>
            <person name="Makela M.R."/>
            <person name="Henrissat B."/>
            <person name="Grigoriev I.V."/>
            <person name="Crouch J.A."/>
            <person name="De Vries R.P."/>
            <person name="Sukno S.A."/>
            <person name="Thon M.R."/>
        </authorList>
    </citation>
    <scope>NUCLEOTIDE SEQUENCE</scope>
    <source>
        <strain evidence="1">CBS 102054</strain>
    </source>
</reference>
<proteinExistence type="predicted"/>
<name>A0AAJ0EK31_9PEZI</name>
<keyword evidence="2" id="KW-1185">Reference proteome</keyword>
<evidence type="ECO:0000313" key="1">
    <source>
        <dbReference type="EMBL" id="KAK1639641.1"/>
    </source>
</evidence>
<organism evidence="1 2">
    <name type="scientific">Colletotrichum phormii</name>
    <dbReference type="NCBI Taxonomy" id="359342"/>
    <lineage>
        <taxon>Eukaryota</taxon>
        <taxon>Fungi</taxon>
        <taxon>Dikarya</taxon>
        <taxon>Ascomycota</taxon>
        <taxon>Pezizomycotina</taxon>
        <taxon>Sordariomycetes</taxon>
        <taxon>Hypocreomycetidae</taxon>
        <taxon>Glomerellales</taxon>
        <taxon>Glomerellaceae</taxon>
        <taxon>Colletotrichum</taxon>
        <taxon>Colletotrichum acutatum species complex</taxon>
    </lineage>
</organism>
<dbReference type="Proteomes" id="UP001243989">
    <property type="component" value="Unassembled WGS sequence"/>
</dbReference>